<dbReference type="AlphaFoldDB" id="M3YRK4"/>
<evidence type="ECO:0000256" key="1">
    <source>
        <dbReference type="SAM" id="MobiDB-lite"/>
    </source>
</evidence>
<accession>M3YRK4</accession>
<dbReference type="InParanoid" id="M3YRK4"/>
<dbReference type="HOGENOM" id="CLU_2269923_0_0_1"/>
<evidence type="ECO:0000256" key="2">
    <source>
        <dbReference type="SAM" id="Phobius"/>
    </source>
</evidence>
<dbReference type="Ensembl" id="ENSMPUT00000014186.1">
    <property type="protein sequence ID" value="ENSMPUP00000013963.1"/>
    <property type="gene ID" value="ENSMPUG00000014071.1"/>
</dbReference>
<name>M3YRK4_MUSPF</name>
<feature type="transmembrane region" description="Helical" evidence="2">
    <location>
        <begin position="75"/>
        <end position="93"/>
    </location>
</feature>
<dbReference type="EMBL" id="AEYP01007580">
    <property type="status" value="NOT_ANNOTATED_CDS"/>
    <property type="molecule type" value="Genomic_DNA"/>
</dbReference>
<keyword evidence="2" id="KW-0472">Membrane</keyword>
<feature type="region of interest" description="Disordered" evidence="1">
    <location>
        <begin position="1"/>
        <end position="36"/>
    </location>
</feature>
<proteinExistence type="predicted"/>
<reference evidence="3" key="1">
    <citation type="submission" date="2024-06" db="UniProtKB">
        <authorList>
            <consortium name="Ensembl"/>
        </authorList>
    </citation>
    <scope>IDENTIFICATION</scope>
</reference>
<evidence type="ECO:0000313" key="3">
    <source>
        <dbReference type="Ensembl" id="ENSMPUP00000013963.1"/>
    </source>
</evidence>
<keyword evidence="2" id="KW-0812">Transmembrane</keyword>
<organism evidence="3">
    <name type="scientific">Mustela putorius furo</name>
    <name type="common">European domestic ferret</name>
    <name type="synonym">Mustela furo</name>
    <dbReference type="NCBI Taxonomy" id="9669"/>
    <lineage>
        <taxon>Eukaryota</taxon>
        <taxon>Metazoa</taxon>
        <taxon>Chordata</taxon>
        <taxon>Craniata</taxon>
        <taxon>Vertebrata</taxon>
        <taxon>Euteleostomi</taxon>
        <taxon>Mammalia</taxon>
        <taxon>Eutheria</taxon>
        <taxon>Laurasiatheria</taxon>
        <taxon>Carnivora</taxon>
        <taxon>Caniformia</taxon>
        <taxon>Musteloidea</taxon>
        <taxon>Mustelidae</taxon>
        <taxon>Mustelinae</taxon>
        <taxon>Mustela</taxon>
    </lineage>
</organism>
<sequence>MGSTWTELSLEPRLRYSPGPPGGTMELETSQQKGDEAGTLCARRRWPKRDVYSSTLALGLWNQIAWAQIPAVPLSAVGLQAGYWIYLCLSFLISKMRITMVVL</sequence>
<protein>
    <submittedName>
        <fullName evidence="3">Uncharacterized protein</fullName>
    </submittedName>
</protein>
<keyword evidence="2" id="KW-1133">Transmembrane helix</keyword>